<name>A0A0A8ZQZ1_ARUDO</name>
<keyword evidence="1" id="KW-0812">Transmembrane</keyword>
<accession>A0A0A8ZQZ1</accession>
<organism evidence="2">
    <name type="scientific">Arundo donax</name>
    <name type="common">Giant reed</name>
    <name type="synonym">Donax arundinaceus</name>
    <dbReference type="NCBI Taxonomy" id="35708"/>
    <lineage>
        <taxon>Eukaryota</taxon>
        <taxon>Viridiplantae</taxon>
        <taxon>Streptophyta</taxon>
        <taxon>Embryophyta</taxon>
        <taxon>Tracheophyta</taxon>
        <taxon>Spermatophyta</taxon>
        <taxon>Magnoliopsida</taxon>
        <taxon>Liliopsida</taxon>
        <taxon>Poales</taxon>
        <taxon>Poaceae</taxon>
        <taxon>PACMAD clade</taxon>
        <taxon>Arundinoideae</taxon>
        <taxon>Arundineae</taxon>
        <taxon>Arundo</taxon>
    </lineage>
</organism>
<reference evidence="2" key="2">
    <citation type="journal article" date="2015" name="Data Brief">
        <title>Shoot transcriptome of the giant reed, Arundo donax.</title>
        <authorList>
            <person name="Barrero R.A."/>
            <person name="Guerrero F.D."/>
            <person name="Moolhuijzen P."/>
            <person name="Goolsby J.A."/>
            <person name="Tidwell J."/>
            <person name="Bellgard S.E."/>
            <person name="Bellgard M.I."/>
        </authorList>
    </citation>
    <scope>NUCLEOTIDE SEQUENCE</scope>
    <source>
        <tissue evidence="2">Shoot tissue taken approximately 20 cm above the soil surface</tissue>
    </source>
</reference>
<evidence type="ECO:0000313" key="2">
    <source>
        <dbReference type="EMBL" id="JAD41206.1"/>
    </source>
</evidence>
<keyword evidence="1" id="KW-1133">Transmembrane helix</keyword>
<protein>
    <submittedName>
        <fullName evidence="2">Uncharacterized protein</fullName>
    </submittedName>
</protein>
<evidence type="ECO:0000256" key="1">
    <source>
        <dbReference type="SAM" id="Phobius"/>
    </source>
</evidence>
<proteinExistence type="predicted"/>
<feature type="transmembrane region" description="Helical" evidence="1">
    <location>
        <begin position="12"/>
        <end position="31"/>
    </location>
</feature>
<dbReference type="EMBL" id="GBRH01256689">
    <property type="protein sequence ID" value="JAD41206.1"/>
    <property type="molecule type" value="Transcribed_RNA"/>
</dbReference>
<feature type="transmembrane region" description="Helical" evidence="1">
    <location>
        <begin position="43"/>
        <end position="70"/>
    </location>
</feature>
<sequence length="73" mass="8031">MIAGSIQNVSTTLVVVIFSTLATWISELVCFEKIVVRQFSMSMIVSLVISLGSFVSFHNFFPWMVAAAVIPMS</sequence>
<dbReference type="AlphaFoldDB" id="A0A0A8ZQZ1"/>
<reference evidence="2" key="1">
    <citation type="submission" date="2014-09" db="EMBL/GenBank/DDBJ databases">
        <authorList>
            <person name="Magalhaes I.L.F."/>
            <person name="Oliveira U."/>
            <person name="Santos F.R."/>
            <person name="Vidigal T.H.D.A."/>
            <person name="Brescovit A.D."/>
            <person name="Santos A.J."/>
        </authorList>
    </citation>
    <scope>NUCLEOTIDE SEQUENCE</scope>
    <source>
        <tissue evidence="2">Shoot tissue taken approximately 20 cm above the soil surface</tissue>
    </source>
</reference>
<keyword evidence="1" id="KW-0472">Membrane</keyword>